<reference evidence="6" key="4">
    <citation type="submission" date="2015-04" db="EMBL/GenBank/DDBJ databases">
        <title>Physiological reanalysis, assessment of diazotrophy, and genome sequences of multiple isolates of Streptomyces thermoautotrophicus.</title>
        <authorList>
            <person name="MacKellar D.C."/>
            <person name="Lieber L."/>
            <person name="Norman J."/>
            <person name="Bolger A."/>
            <person name="Tobin C."/>
            <person name="Murray J.W."/>
            <person name="Chang R."/>
            <person name="Ford T."/>
            <person name="Nguyen P.Q."/>
            <person name="Woodward J."/>
            <person name="Permingeat H."/>
            <person name="Joshi N.S."/>
            <person name="Silver P.A."/>
            <person name="Usadel B."/>
            <person name="Rutherford A.W."/>
            <person name="Friesen M."/>
            <person name="Prell J."/>
        </authorList>
    </citation>
    <scope>NUCLEOTIDE SEQUENCE [LARGE SCALE GENOMIC DNA]</scope>
    <source>
        <strain evidence="6">H1</strain>
    </source>
</reference>
<sequence length="291" mass="31539">MTQAGAPIGFTSEFATVGGLRLHYVRGGAGPVVVLLHGYPQNWYEWRQIAPGLAERFTVVAVDLRGAGESQAPAGGYDKATMAADVHGLLEQLGLADDVRLVGHDIGTMVAYAYAAQHRQSVSRLVLSEAPLPMEDFMYSAPALTAQGPGLWNFGFFSVTNGLPESVISGKETTWVRGFIDWISTNPDAISSQDVEVYAHALRDPARLRASFEYFRAFPTDIADVARYREQGPLTMPVLALGAQYMMGEVVAELARKVAADVTGGVIADSGHWIAEEQPVDLLTRLVKFLR</sequence>
<dbReference type="STRING" id="1469144.LI90_780"/>
<reference evidence="3" key="3">
    <citation type="submission" date="2015-04" db="EMBL/GenBank/DDBJ databases">
        <title>Physiological reanalysis, assessment of diazotrophy, and genome sequences of multiple isolates of Streptomyces thermoautotrophicus.</title>
        <authorList>
            <person name="MacKellar D.C."/>
            <person name="Lieber L."/>
            <person name="Norman J."/>
            <person name="Bolger A."/>
            <person name="Tobin C."/>
            <person name="Murray J.W."/>
            <person name="Woodward J."/>
            <person name="Friesen M."/>
            <person name="Prell J."/>
        </authorList>
    </citation>
    <scope>NUCLEOTIDE SEQUENCE [LARGE SCALE GENOMIC DNA]</scope>
    <source>
        <strain evidence="3">H1</strain>
    </source>
</reference>
<evidence type="ECO:0000259" key="2">
    <source>
        <dbReference type="Pfam" id="PF00561"/>
    </source>
</evidence>
<reference evidence="5 8" key="2">
    <citation type="submission" date="2015-02" db="EMBL/GenBank/DDBJ databases">
        <title>Physiological reanalysis, assessment of diazotrophy, and genome sequences of multiple isolates of Streptomyces thermoautotrophicus.</title>
        <authorList>
            <person name="MacKellar D.C."/>
            <person name="Lieber L."/>
            <person name="Norman J."/>
            <person name="Bolger A."/>
            <person name="Tobin C."/>
            <person name="Murray J.W."/>
            <person name="Prell J."/>
        </authorList>
    </citation>
    <scope>NUCLEOTIDE SEQUENCE [LARGE SCALE GENOMIC DNA]</scope>
    <source>
        <strain evidence="5 8">UBT1</strain>
    </source>
</reference>
<gene>
    <name evidence="3" type="ORF">LI90_780</name>
    <name evidence="4" type="ORF">TH66_04750</name>
    <name evidence="5" type="ORF">TR74_23085</name>
</gene>
<dbReference type="PRINTS" id="PR00412">
    <property type="entry name" value="EPOXHYDRLASE"/>
</dbReference>
<organism evidence="5 7">
    <name type="scientific">Carbonactinospora thermoautotrophica</name>
    <dbReference type="NCBI Taxonomy" id="1469144"/>
    <lineage>
        <taxon>Bacteria</taxon>
        <taxon>Bacillati</taxon>
        <taxon>Actinomycetota</taxon>
        <taxon>Actinomycetes</taxon>
        <taxon>Kitasatosporales</taxon>
        <taxon>Carbonactinosporaceae</taxon>
        <taxon>Carbonactinospora</taxon>
    </lineage>
</organism>
<keyword evidence="6" id="KW-1185">Reference proteome</keyword>
<dbReference type="InterPro" id="IPR000639">
    <property type="entry name" value="Epox_hydrolase-like"/>
</dbReference>
<reference evidence="7" key="1">
    <citation type="submission" date="2015-02" db="EMBL/GenBank/DDBJ databases">
        <title>Physiological reanalysis, assessment of diazotrophy, and genome sequences of multiple isolates of Streptomyces thermoautotrophicus.</title>
        <authorList>
            <person name="MacKellar D.C."/>
            <person name="Lieber L."/>
            <person name="Norman J."/>
            <person name="Bolger A."/>
            <person name="Tobin C."/>
            <person name="Murray J.W."/>
            <person name="Friesen M."/>
            <person name="Prell J."/>
        </authorList>
    </citation>
    <scope>NUCLEOTIDE SEQUENCE [LARGE SCALE GENOMIC DNA]</scope>
    <source>
        <strain evidence="7">UBT1</strain>
    </source>
</reference>
<name>A0A132N7J2_9ACTN</name>
<dbReference type="Proteomes" id="UP000070188">
    <property type="component" value="Unassembled WGS sequence"/>
</dbReference>
<comment type="caution">
    <text evidence="5">The sequence shown here is derived from an EMBL/GenBank/DDBJ whole genome shotgun (WGS) entry which is preliminary data.</text>
</comment>
<feature type="domain" description="AB hydrolase-1" evidence="2">
    <location>
        <begin position="31"/>
        <end position="277"/>
    </location>
</feature>
<accession>A0A132N7J2</accession>
<dbReference type="EMBL" id="JYIK01001114">
    <property type="protein sequence ID" value="KWX06073.1"/>
    <property type="molecule type" value="Genomic_DNA"/>
</dbReference>
<proteinExistence type="predicted"/>
<dbReference type="EMBL" id="LAXD01000001">
    <property type="protein sequence ID" value="KWW99146.1"/>
    <property type="molecule type" value="Genomic_DNA"/>
</dbReference>
<dbReference type="PATRIC" id="fig|1469144.10.peg.893"/>
<keyword evidence="1 5" id="KW-0378">Hydrolase</keyword>
<evidence type="ECO:0000313" key="4">
    <source>
        <dbReference type="EMBL" id="KWX05157.1"/>
    </source>
</evidence>
<dbReference type="Proteomes" id="UP000070598">
    <property type="component" value="Unassembled WGS sequence"/>
</dbReference>
<evidence type="ECO:0000313" key="7">
    <source>
        <dbReference type="Proteomes" id="UP000070598"/>
    </source>
</evidence>
<dbReference type="EMBL" id="JYIJ01000013">
    <property type="protein sequence ID" value="KWX05157.1"/>
    <property type="molecule type" value="Genomic_DNA"/>
</dbReference>
<dbReference type="InterPro" id="IPR000073">
    <property type="entry name" value="AB_hydrolase_1"/>
</dbReference>
<evidence type="ECO:0000313" key="8">
    <source>
        <dbReference type="Proteomes" id="UP000070659"/>
    </source>
</evidence>
<dbReference type="OrthoDB" id="3507586at2"/>
<dbReference type="SUPFAM" id="SSF53474">
    <property type="entry name" value="alpha/beta-Hydrolases"/>
    <property type="match status" value="1"/>
</dbReference>
<dbReference type="InterPro" id="IPR029058">
    <property type="entry name" value="AB_hydrolase_fold"/>
</dbReference>
<evidence type="ECO:0000256" key="1">
    <source>
        <dbReference type="ARBA" id="ARBA00022801"/>
    </source>
</evidence>
<dbReference type="Gene3D" id="3.40.50.1820">
    <property type="entry name" value="alpha/beta hydrolase"/>
    <property type="match status" value="1"/>
</dbReference>
<dbReference type="Pfam" id="PF00561">
    <property type="entry name" value="Abhydrolase_1"/>
    <property type="match status" value="1"/>
</dbReference>
<evidence type="ECO:0000313" key="6">
    <source>
        <dbReference type="Proteomes" id="UP000070188"/>
    </source>
</evidence>
<dbReference type="PANTHER" id="PTHR43329">
    <property type="entry name" value="EPOXIDE HYDROLASE"/>
    <property type="match status" value="1"/>
</dbReference>
<protein>
    <submittedName>
        <fullName evidence="3 5">Alpha/beta hydrolase</fullName>
    </submittedName>
</protein>
<evidence type="ECO:0000313" key="5">
    <source>
        <dbReference type="EMBL" id="KWX06073.1"/>
    </source>
</evidence>
<dbReference type="AlphaFoldDB" id="A0A132N7J2"/>
<dbReference type="Proteomes" id="UP000070659">
    <property type="component" value="Unassembled WGS sequence"/>
</dbReference>
<dbReference type="GO" id="GO:0016787">
    <property type="term" value="F:hydrolase activity"/>
    <property type="evidence" value="ECO:0007669"/>
    <property type="project" value="UniProtKB-KW"/>
</dbReference>
<dbReference type="RefSeq" id="WP_066891165.1">
    <property type="nucleotide sequence ID" value="NZ_JYIJ01000013.1"/>
</dbReference>
<evidence type="ECO:0000313" key="3">
    <source>
        <dbReference type="EMBL" id="KWW99146.1"/>
    </source>
</evidence>